<feature type="binding site" evidence="2">
    <location>
        <position position="107"/>
    </location>
    <ligand>
        <name>Mn(2+)</name>
        <dbReference type="ChEBI" id="CHEBI:29035"/>
        <label>2</label>
    </ligand>
</feature>
<dbReference type="InterPro" id="IPR036264">
    <property type="entry name" value="Bact_exopeptidase_dim_dom"/>
</dbReference>
<dbReference type="Gene3D" id="3.30.70.360">
    <property type="match status" value="1"/>
</dbReference>
<dbReference type="Gene3D" id="3.40.630.10">
    <property type="entry name" value="Zn peptidases"/>
    <property type="match status" value="1"/>
</dbReference>
<dbReference type="GO" id="GO:0046872">
    <property type="term" value="F:metal ion binding"/>
    <property type="evidence" value="ECO:0007669"/>
    <property type="project" value="UniProtKB-KW"/>
</dbReference>
<reference evidence="4 5" key="1">
    <citation type="submission" date="2016-11" db="EMBL/GenBank/DDBJ databases">
        <authorList>
            <person name="Jaros S."/>
            <person name="Januszkiewicz K."/>
            <person name="Wedrychowicz H."/>
        </authorList>
    </citation>
    <scope>NUCLEOTIDE SEQUENCE [LARGE SCALE GENOMIC DNA]</scope>
    <source>
        <strain evidence="4 5">DSM 22153</strain>
    </source>
</reference>
<keyword evidence="5" id="KW-1185">Reference proteome</keyword>
<dbReference type="AlphaFoldDB" id="A0A1M7LEX2"/>
<dbReference type="NCBIfam" id="TIGR01891">
    <property type="entry name" value="amidohydrolases"/>
    <property type="match status" value="1"/>
</dbReference>
<dbReference type="GO" id="GO:0019877">
    <property type="term" value="P:diaminopimelate biosynthetic process"/>
    <property type="evidence" value="ECO:0007669"/>
    <property type="project" value="UniProtKB-ARBA"/>
</dbReference>
<dbReference type="STRING" id="735517.SAMN05444272_3178"/>
<feature type="binding site" evidence="2">
    <location>
        <position position="168"/>
    </location>
    <ligand>
        <name>Mn(2+)</name>
        <dbReference type="ChEBI" id="CHEBI:29035"/>
        <label>2</label>
    </ligand>
</feature>
<dbReference type="OrthoDB" id="9777385at2"/>
<proteinExistence type="predicted"/>
<protein>
    <submittedName>
        <fullName evidence="4">Hippurate hydrolase</fullName>
    </submittedName>
</protein>
<dbReference type="GO" id="GO:0050118">
    <property type="term" value="F:N-acetyldiaminopimelate deacetylase activity"/>
    <property type="evidence" value="ECO:0007669"/>
    <property type="project" value="UniProtKB-ARBA"/>
</dbReference>
<keyword evidence="2" id="KW-0479">Metal-binding</keyword>
<dbReference type="Pfam" id="PF07687">
    <property type="entry name" value="M20_dimer"/>
    <property type="match status" value="1"/>
</dbReference>
<keyword evidence="1 4" id="KW-0378">Hydrolase</keyword>
<evidence type="ECO:0000313" key="4">
    <source>
        <dbReference type="EMBL" id="SHM76463.1"/>
    </source>
</evidence>
<keyword evidence="2" id="KW-0464">Manganese</keyword>
<sequence>MTQQDLASLQQDTEFLDRLTEIRRDIHRHPETAFEEVRTGNIVAEFLQNLGMEIHRGLGKTGVVGTLKGKRPGQRVIGLRADMDALFIEEKTGLDYASTVPGKMHACGHDGHTTMLLGAAEKLAKDPDFAGTIHFIFQPAEEGVGGARVMIQDGLFEQFPCDAVYGVHNAPKEPLGFTSTRPGSFMAAGDTWEVRFKGTGGHGAMPHLGTDPTIAAGQFIASIGSLISRKVPSNDAAVVSVGHISGGDYNSPNIIPAEVTIRGTARSYRPEVRDTLEAKIELLAKSCAAGQDVEATVIYTRRYPPLINTPENTEIAVKAASTAFGETMVDPKAPPLGGSEDFSFMLEKVPGAYVMIGNGDGPGSAMVHTPMFNFNDALIPYGIAYWLNVVDLELGEAAAA</sequence>
<dbReference type="InterPro" id="IPR011650">
    <property type="entry name" value="Peptidase_M20_dimer"/>
</dbReference>
<dbReference type="RefSeq" id="WP_073014278.1">
    <property type="nucleotide sequence ID" value="NZ_FRBW01000003.1"/>
</dbReference>
<name>A0A1M7LEX2_9HYPH</name>
<evidence type="ECO:0000259" key="3">
    <source>
        <dbReference type="Pfam" id="PF07687"/>
    </source>
</evidence>
<organism evidence="4 5">
    <name type="scientific">Roseibium suaedae</name>
    <dbReference type="NCBI Taxonomy" id="735517"/>
    <lineage>
        <taxon>Bacteria</taxon>
        <taxon>Pseudomonadati</taxon>
        <taxon>Pseudomonadota</taxon>
        <taxon>Alphaproteobacteria</taxon>
        <taxon>Hyphomicrobiales</taxon>
        <taxon>Stappiaceae</taxon>
        <taxon>Roseibium</taxon>
    </lineage>
</organism>
<dbReference type="FunFam" id="3.30.70.360:FF:000001">
    <property type="entry name" value="N-acetyldiaminopimelate deacetylase"/>
    <property type="match status" value="1"/>
</dbReference>
<dbReference type="EMBL" id="FRBW01000003">
    <property type="protein sequence ID" value="SHM76463.1"/>
    <property type="molecule type" value="Genomic_DNA"/>
</dbReference>
<feature type="binding site" evidence="2">
    <location>
        <position position="142"/>
    </location>
    <ligand>
        <name>Mn(2+)</name>
        <dbReference type="ChEBI" id="CHEBI:29035"/>
        <label>2</label>
    </ligand>
</feature>
<dbReference type="PIRSF" id="PIRSF005962">
    <property type="entry name" value="Pept_M20D_amidohydro"/>
    <property type="match status" value="1"/>
</dbReference>
<feature type="binding site" evidence="2">
    <location>
        <position position="368"/>
    </location>
    <ligand>
        <name>Mn(2+)</name>
        <dbReference type="ChEBI" id="CHEBI:29035"/>
        <label>2</label>
    </ligand>
</feature>
<dbReference type="PANTHER" id="PTHR11014:SF63">
    <property type="entry name" value="METALLOPEPTIDASE, PUTATIVE (AFU_ORTHOLOGUE AFUA_6G09600)-RELATED"/>
    <property type="match status" value="1"/>
</dbReference>
<dbReference type="InterPro" id="IPR017439">
    <property type="entry name" value="Amidohydrolase"/>
</dbReference>
<dbReference type="PANTHER" id="PTHR11014">
    <property type="entry name" value="PEPTIDASE M20 FAMILY MEMBER"/>
    <property type="match status" value="1"/>
</dbReference>
<gene>
    <name evidence="4" type="ORF">SAMN05444272_3178</name>
</gene>
<evidence type="ECO:0000256" key="1">
    <source>
        <dbReference type="ARBA" id="ARBA00022801"/>
    </source>
</evidence>
<dbReference type="SUPFAM" id="SSF55031">
    <property type="entry name" value="Bacterial exopeptidase dimerisation domain"/>
    <property type="match status" value="1"/>
</dbReference>
<accession>A0A1M7LEX2</accession>
<evidence type="ECO:0000256" key="2">
    <source>
        <dbReference type="PIRSR" id="PIRSR005962-1"/>
    </source>
</evidence>
<comment type="cofactor">
    <cofactor evidence="2">
        <name>Mn(2+)</name>
        <dbReference type="ChEBI" id="CHEBI:29035"/>
    </cofactor>
    <text evidence="2">The Mn(2+) ion enhances activity.</text>
</comment>
<dbReference type="Proteomes" id="UP000186002">
    <property type="component" value="Unassembled WGS sequence"/>
</dbReference>
<dbReference type="SUPFAM" id="SSF53187">
    <property type="entry name" value="Zn-dependent exopeptidases"/>
    <property type="match status" value="1"/>
</dbReference>
<dbReference type="InterPro" id="IPR002933">
    <property type="entry name" value="Peptidase_M20"/>
</dbReference>
<feature type="binding site" evidence="2">
    <location>
        <position position="109"/>
    </location>
    <ligand>
        <name>Mn(2+)</name>
        <dbReference type="ChEBI" id="CHEBI:29035"/>
        <label>2</label>
    </ligand>
</feature>
<dbReference type="CDD" id="cd05666">
    <property type="entry name" value="M20_Acy1-like"/>
    <property type="match status" value="1"/>
</dbReference>
<feature type="domain" description="Peptidase M20 dimerisation" evidence="3">
    <location>
        <begin position="191"/>
        <end position="285"/>
    </location>
</feature>
<dbReference type="Pfam" id="PF01546">
    <property type="entry name" value="Peptidase_M20"/>
    <property type="match status" value="1"/>
</dbReference>
<evidence type="ECO:0000313" key="5">
    <source>
        <dbReference type="Proteomes" id="UP000186002"/>
    </source>
</evidence>